<keyword evidence="3" id="KW-1185">Reference proteome</keyword>
<feature type="compositionally biased region" description="Low complexity" evidence="1">
    <location>
        <begin position="164"/>
        <end position="176"/>
    </location>
</feature>
<comment type="caution">
    <text evidence="2">The sequence shown here is derived from an EMBL/GenBank/DDBJ whole genome shotgun (WGS) entry which is preliminary data.</text>
</comment>
<dbReference type="RefSeq" id="WP_216838388.1">
    <property type="nucleotide sequence ID" value="NZ_JAFNJS010000006.1"/>
</dbReference>
<feature type="region of interest" description="Disordered" evidence="1">
    <location>
        <begin position="140"/>
        <end position="176"/>
    </location>
</feature>
<name>A0ABV7BZY9_9PROT</name>
<evidence type="ECO:0000256" key="1">
    <source>
        <dbReference type="SAM" id="MobiDB-lite"/>
    </source>
</evidence>
<reference evidence="3" key="1">
    <citation type="journal article" date="2019" name="Int. J. Syst. Evol. Microbiol.">
        <title>The Global Catalogue of Microorganisms (GCM) 10K type strain sequencing project: providing services to taxonomists for standard genome sequencing and annotation.</title>
        <authorList>
            <consortium name="The Broad Institute Genomics Platform"/>
            <consortium name="The Broad Institute Genome Sequencing Center for Infectious Disease"/>
            <person name="Wu L."/>
            <person name="Ma J."/>
        </authorList>
    </citation>
    <scope>NUCLEOTIDE SEQUENCE [LARGE SCALE GENOMIC DNA]</scope>
    <source>
        <strain evidence="3">CGMCC 1.16855</strain>
    </source>
</reference>
<feature type="region of interest" description="Disordered" evidence="1">
    <location>
        <begin position="191"/>
        <end position="210"/>
    </location>
</feature>
<accession>A0ABV7BZY9</accession>
<dbReference type="Proteomes" id="UP001595420">
    <property type="component" value="Unassembled WGS sequence"/>
</dbReference>
<evidence type="ECO:0000313" key="3">
    <source>
        <dbReference type="Proteomes" id="UP001595420"/>
    </source>
</evidence>
<gene>
    <name evidence="2" type="ORF">ACFOD3_20565</name>
</gene>
<dbReference type="EMBL" id="JBHRSB010000006">
    <property type="protein sequence ID" value="MFC3002304.1"/>
    <property type="molecule type" value="Genomic_DNA"/>
</dbReference>
<organism evidence="2 3">
    <name type="scientific">Falsiroseomonas tokyonensis</name>
    <dbReference type="NCBI Taxonomy" id="430521"/>
    <lineage>
        <taxon>Bacteria</taxon>
        <taxon>Pseudomonadati</taxon>
        <taxon>Pseudomonadota</taxon>
        <taxon>Alphaproteobacteria</taxon>
        <taxon>Acetobacterales</taxon>
        <taxon>Roseomonadaceae</taxon>
        <taxon>Falsiroseomonas</taxon>
    </lineage>
</organism>
<protein>
    <submittedName>
        <fullName evidence="2">Uncharacterized protein</fullName>
    </submittedName>
</protein>
<evidence type="ECO:0000313" key="2">
    <source>
        <dbReference type="EMBL" id="MFC3002304.1"/>
    </source>
</evidence>
<sequence>MVGFGKQGWPTEAEDMVKAGWVVPRSPGEIAADLSRRFGIAVTEAMVSAKAHRLGLKPRRRIVTLNQALLEAKLMPGDWDLLRAIEQAARSGRPAPTNLEICGLFGLASVSTAARMVQRLEEARKIAVQRGADHRVITAADGSWKTAAPRGKRMPNSRPDSPRRTAPPTVAPSAPAGAAMPVEEVAALLEGPAGQPGPFEEQAPAEPNAPSAVRPAILLRPGVRYRTYQFPQGHPRTPGFRFCDAATVPGRPYCAACCAKAYVVRGQAA</sequence>
<proteinExistence type="predicted"/>